<comment type="caution">
    <text evidence="1">The sequence shown here is derived from an EMBL/GenBank/DDBJ whole genome shotgun (WGS) entry which is preliminary data.</text>
</comment>
<sequence>MDAENCCITVGSYQLPGAFILPDPEVSLSQKYPFPFSPITFFILDHPSPFLLSASPSLPPNISPVSKLLSPPYPPLFLLAPSLTQIFQLFFPTTYHFSLPPDTFPHLTSSLIFPRFYLLPHP</sequence>
<gene>
    <name evidence="1" type="ORF">PoB_002289300</name>
</gene>
<organism evidence="1 2">
    <name type="scientific">Plakobranchus ocellatus</name>
    <dbReference type="NCBI Taxonomy" id="259542"/>
    <lineage>
        <taxon>Eukaryota</taxon>
        <taxon>Metazoa</taxon>
        <taxon>Spiralia</taxon>
        <taxon>Lophotrochozoa</taxon>
        <taxon>Mollusca</taxon>
        <taxon>Gastropoda</taxon>
        <taxon>Heterobranchia</taxon>
        <taxon>Euthyneura</taxon>
        <taxon>Panpulmonata</taxon>
        <taxon>Sacoglossa</taxon>
        <taxon>Placobranchoidea</taxon>
        <taxon>Plakobranchidae</taxon>
        <taxon>Plakobranchus</taxon>
    </lineage>
</organism>
<proteinExistence type="predicted"/>
<dbReference type="AlphaFoldDB" id="A0AAV3ZP85"/>
<evidence type="ECO:0000313" key="1">
    <source>
        <dbReference type="EMBL" id="GFN96387.1"/>
    </source>
</evidence>
<evidence type="ECO:0000313" key="2">
    <source>
        <dbReference type="Proteomes" id="UP000735302"/>
    </source>
</evidence>
<protein>
    <submittedName>
        <fullName evidence="1">Uncharacterized protein</fullName>
    </submittedName>
</protein>
<keyword evidence="2" id="KW-1185">Reference proteome</keyword>
<name>A0AAV3ZP85_9GAST</name>
<reference evidence="1 2" key="1">
    <citation type="journal article" date="2021" name="Elife">
        <title>Chloroplast acquisition without the gene transfer in kleptoplastic sea slugs, Plakobranchus ocellatus.</title>
        <authorList>
            <person name="Maeda T."/>
            <person name="Takahashi S."/>
            <person name="Yoshida T."/>
            <person name="Shimamura S."/>
            <person name="Takaki Y."/>
            <person name="Nagai Y."/>
            <person name="Toyoda A."/>
            <person name="Suzuki Y."/>
            <person name="Arimoto A."/>
            <person name="Ishii H."/>
            <person name="Satoh N."/>
            <person name="Nishiyama T."/>
            <person name="Hasebe M."/>
            <person name="Maruyama T."/>
            <person name="Minagawa J."/>
            <person name="Obokata J."/>
            <person name="Shigenobu S."/>
        </authorList>
    </citation>
    <scope>NUCLEOTIDE SEQUENCE [LARGE SCALE GENOMIC DNA]</scope>
</reference>
<accession>A0AAV3ZP85</accession>
<dbReference type="EMBL" id="BLXT01002670">
    <property type="protein sequence ID" value="GFN96387.1"/>
    <property type="molecule type" value="Genomic_DNA"/>
</dbReference>
<dbReference type="Proteomes" id="UP000735302">
    <property type="component" value="Unassembled WGS sequence"/>
</dbReference>